<dbReference type="InterPro" id="IPR000917">
    <property type="entry name" value="Sulfatase_N"/>
</dbReference>
<dbReference type="InterPro" id="IPR012160">
    <property type="entry name" value="LtaS-like"/>
</dbReference>
<dbReference type="RefSeq" id="WP_110395788.1">
    <property type="nucleotide sequence ID" value="NZ_JBHUHB010000001.1"/>
</dbReference>
<keyword evidence="5 13" id="KW-0812">Transmembrane</keyword>
<sequence>MKNFISSKMGFFTIAAIFIWLKSYIIYLYEFNLDIQNLLQHFLLLMNPISSTLVFLGIALFARGRRVGGFIIIIQLFMSLLLYANVVFYRFNSDFITLPVLTQTSNFGSLGSSILSLVTWTDIFYFLDIVILILLFRASRQVWSSKRMRFKQPILIMTAGVLVFSINLGLAEVDRPQLLKRTFDRNYIVKYLGAYNFTIYDALQNLKTSTERVLADSNDITEVQNYTDNKYIEPNDKLFGVAEGKNIIKIHLESFQSFLIDYKLHGEEVTPFINSLVHDQTNNFTYFENFFHQTEQGKTADAELIMDNSLYGLPQGAAFVTKGKNTYQALPAVLKQNQGYTSAVFHGDGKSFWNRDEIYKELGIDYFFDEAYYDMSEDQVIGYGLKDKPFFKESMPILESMEQPFYAHFMTLTHHHPYLIDEEDATIAPAETNDGSVDRYFQTARYLDESLEQFFTDLKEAGLYEDSIIMLYGDHYGISENHTRALSELFGEEVTPFKYAELQRVPFMIKIPEVKGKGTIDNYSGQVDVMPTLLHLLGIKAQDYIQFGTDLFSEKHNGLVAFRNGDFFTEDYAMVKGIFYDNHTGEELEPTEELENIKLKVEHELSLSDKVLQGDLLRFYSPTEKWEPVNAKDYFYDENQIIVSSFLKNKWLDDPETETNDEAENDYLDHSSTNGSINSKEDNVSKENDTDRK</sequence>
<feature type="binding site" evidence="11">
    <location>
        <position position="299"/>
    </location>
    <ligand>
        <name>Mn(2+)</name>
        <dbReference type="ChEBI" id="CHEBI:29035"/>
    </ligand>
</feature>
<dbReference type="EMBL" id="QJJQ01000008">
    <property type="protein sequence ID" value="PXW86382.1"/>
    <property type="molecule type" value="Genomic_DNA"/>
</dbReference>
<dbReference type="Pfam" id="PF00884">
    <property type="entry name" value="Sulfatase"/>
    <property type="match status" value="1"/>
</dbReference>
<feature type="binding site" evidence="10">
    <location>
        <position position="415"/>
    </location>
    <ligand>
        <name>substrate</name>
    </ligand>
</feature>
<feature type="domain" description="Sulfatase N-terminal" evidence="14">
    <location>
        <begin position="245"/>
        <end position="539"/>
    </location>
</feature>
<gene>
    <name evidence="15" type="ORF">DFR56_108201</name>
</gene>
<feature type="transmembrane region" description="Helical" evidence="13">
    <location>
        <begin position="69"/>
        <end position="91"/>
    </location>
</feature>
<evidence type="ECO:0000259" key="14">
    <source>
        <dbReference type="Pfam" id="PF00884"/>
    </source>
</evidence>
<comment type="similarity">
    <text evidence="3 8">Belongs to the LTA synthase family.</text>
</comment>
<dbReference type="InterPro" id="IPR017850">
    <property type="entry name" value="Alkaline_phosphatase_core_sf"/>
</dbReference>
<feature type="transmembrane region" description="Helical" evidence="13">
    <location>
        <begin position="154"/>
        <end position="171"/>
    </location>
</feature>
<evidence type="ECO:0000256" key="10">
    <source>
        <dbReference type="PIRSR" id="PIRSR005091-2"/>
    </source>
</evidence>
<keyword evidence="16" id="KW-1185">Reference proteome</keyword>
<evidence type="ECO:0000256" key="6">
    <source>
        <dbReference type="ARBA" id="ARBA00022989"/>
    </source>
</evidence>
<dbReference type="PANTHER" id="PTHR47371">
    <property type="entry name" value="LIPOTEICHOIC ACID SYNTHASE"/>
    <property type="match status" value="1"/>
</dbReference>
<dbReference type="CDD" id="cd16015">
    <property type="entry name" value="LTA_synthase"/>
    <property type="match status" value="1"/>
</dbReference>
<dbReference type="SUPFAM" id="SSF53649">
    <property type="entry name" value="Alkaline phosphatase-like"/>
    <property type="match status" value="1"/>
</dbReference>
<evidence type="ECO:0000256" key="9">
    <source>
        <dbReference type="PIRSR" id="PIRSR005091-1"/>
    </source>
</evidence>
<evidence type="ECO:0000256" key="2">
    <source>
        <dbReference type="ARBA" id="ARBA00004936"/>
    </source>
</evidence>
<dbReference type="OrthoDB" id="5901192at2"/>
<dbReference type="Gene3D" id="3.40.720.10">
    <property type="entry name" value="Alkaline Phosphatase, subunit A"/>
    <property type="match status" value="1"/>
</dbReference>
<dbReference type="AlphaFoldDB" id="A0A2V3VWS5"/>
<accession>A0A2V3VWS5</accession>
<dbReference type="Proteomes" id="UP000247978">
    <property type="component" value="Unassembled WGS sequence"/>
</dbReference>
<comment type="caution">
    <text evidence="15">The sequence shown here is derived from an EMBL/GenBank/DDBJ whole genome shotgun (WGS) entry which is preliminary data.</text>
</comment>
<protein>
    <submittedName>
        <fullName evidence="15">Lipoteichoic acid synthase</fullName>
    </submittedName>
</protein>
<dbReference type="GO" id="GO:0005886">
    <property type="term" value="C:plasma membrane"/>
    <property type="evidence" value="ECO:0007669"/>
    <property type="project" value="UniProtKB-SubCell"/>
</dbReference>
<evidence type="ECO:0000256" key="8">
    <source>
        <dbReference type="PIRNR" id="PIRNR005091"/>
    </source>
</evidence>
<organism evidence="15 16">
    <name type="scientific">Pseudogracilibacillus auburnensis</name>
    <dbReference type="NCBI Taxonomy" id="1494959"/>
    <lineage>
        <taxon>Bacteria</taxon>
        <taxon>Bacillati</taxon>
        <taxon>Bacillota</taxon>
        <taxon>Bacilli</taxon>
        <taxon>Bacillales</taxon>
        <taxon>Bacillaceae</taxon>
        <taxon>Pseudogracilibacillus</taxon>
    </lineage>
</organism>
<feature type="binding site" evidence="11">
    <location>
        <position position="253"/>
    </location>
    <ligand>
        <name>Mn(2+)</name>
        <dbReference type="ChEBI" id="CHEBI:29035"/>
    </ligand>
</feature>
<keyword evidence="10" id="KW-0464">Manganese</keyword>
<evidence type="ECO:0000313" key="15">
    <source>
        <dbReference type="EMBL" id="PXW86382.1"/>
    </source>
</evidence>
<feature type="active site" evidence="9">
    <location>
        <position position="299"/>
    </location>
</feature>
<evidence type="ECO:0000256" key="13">
    <source>
        <dbReference type="SAM" id="Phobius"/>
    </source>
</evidence>
<evidence type="ECO:0000256" key="1">
    <source>
        <dbReference type="ARBA" id="ARBA00004651"/>
    </source>
</evidence>
<feature type="transmembrane region" description="Helical" evidence="13">
    <location>
        <begin position="41"/>
        <end position="62"/>
    </location>
</feature>
<evidence type="ECO:0000256" key="3">
    <source>
        <dbReference type="ARBA" id="ARBA00009983"/>
    </source>
</evidence>
<dbReference type="GO" id="GO:0046872">
    <property type="term" value="F:metal ion binding"/>
    <property type="evidence" value="ECO:0007669"/>
    <property type="project" value="UniProtKB-KW"/>
</dbReference>
<comment type="pathway">
    <text evidence="2">Cell wall biogenesis; lipoteichoic acid biosynthesis.</text>
</comment>
<keyword evidence="7 8" id="KW-0472">Membrane</keyword>
<proteinExistence type="inferred from homology"/>
<feature type="region of interest" description="Disordered" evidence="12">
    <location>
        <begin position="653"/>
        <end position="693"/>
    </location>
</feature>
<evidence type="ECO:0000256" key="5">
    <source>
        <dbReference type="ARBA" id="ARBA00022692"/>
    </source>
</evidence>
<feature type="binding site" evidence="11">
    <location>
        <position position="474"/>
    </location>
    <ligand>
        <name>Mn(2+)</name>
        <dbReference type="ChEBI" id="CHEBI:29035"/>
    </ligand>
</feature>
<dbReference type="Gene3D" id="3.30.1120.170">
    <property type="match status" value="1"/>
</dbReference>
<keyword evidence="10" id="KW-0479">Metal-binding</keyword>
<keyword evidence="6 13" id="KW-1133">Transmembrane helix</keyword>
<dbReference type="PANTHER" id="PTHR47371:SF3">
    <property type="entry name" value="PHOSPHOGLYCEROL TRANSFERASE I"/>
    <property type="match status" value="1"/>
</dbReference>
<feature type="compositionally biased region" description="Basic and acidic residues" evidence="12">
    <location>
        <begin position="679"/>
        <end position="693"/>
    </location>
</feature>
<comment type="subcellular location">
    <subcellularLocation>
        <location evidence="1">Cell membrane</location>
        <topology evidence="1">Multi-pass membrane protein</topology>
    </subcellularLocation>
</comment>
<feature type="transmembrane region" description="Helical" evidence="13">
    <location>
        <begin position="111"/>
        <end position="134"/>
    </location>
</feature>
<evidence type="ECO:0000256" key="4">
    <source>
        <dbReference type="ARBA" id="ARBA00022475"/>
    </source>
</evidence>
<evidence type="ECO:0000313" key="16">
    <source>
        <dbReference type="Proteomes" id="UP000247978"/>
    </source>
</evidence>
<feature type="transmembrane region" description="Helical" evidence="13">
    <location>
        <begin position="9"/>
        <end position="29"/>
    </location>
</feature>
<evidence type="ECO:0000256" key="11">
    <source>
        <dbReference type="PIRSR" id="PIRSR005091-3"/>
    </source>
</evidence>
<evidence type="ECO:0000256" key="12">
    <source>
        <dbReference type="SAM" id="MobiDB-lite"/>
    </source>
</evidence>
<reference evidence="15 16" key="1">
    <citation type="submission" date="2018-05" db="EMBL/GenBank/DDBJ databases">
        <title>Genomic Encyclopedia of Type Strains, Phase IV (KMG-IV): sequencing the most valuable type-strain genomes for metagenomic binning, comparative biology and taxonomic classification.</title>
        <authorList>
            <person name="Goeker M."/>
        </authorList>
    </citation>
    <scope>NUCLEOTIDE SEQUENCE [LARGE SCALE GENOMIC DNA]</scope>
    <source>
        <strain evidence="15 16">DSM 28556</strain>
    </source>
</reference>
<evidence type="ECO:0000256" key="7">
    <source>
        <dbReference type="ARBA" id="ARBA00023136"/>
    </source>
</evidence>
<dbReference type="InterPro" id="IPR050448">
    <property type="entry name" value="OpgB/LTA_synthase_biosynth"/>
</dbReference>
<feature type="compositionally biased region" description="Acidic residues" evidence="12">
    <location>
        <begin position="654"/>
        <end position="666"/>
    </location>
</feature>
<dbReference type="PIRSF" id="PIRSF005091">
    <property type="entry name" value="Mmb_sulf_HI1246"/>
    <property type="match status" value="1"/>
</dbReference>
<keyword evidence="4 8" id="KW-1003">Cell membrane</keyword>
<feature type="binding site" evidence="11">
    <location>
        <position position="475"/>
    </location>
    <ligand>
        <name>Mn(2+)</name>
        <dbReference type="ChEBI" id="CHEBI:29035"/>
    </ligand>
</feature>
<name>A0A2V3VWS5_9BACI</name>